<keyword evidence="1" id="KW-0732">Signal</keyword>
<dbReference type="RefSeq" id="WP_222581290.1">
    <property type="nucleotide sequence ID" value="NZ_JAHVHU010000017.1"/>
</dbReference>
<reference evidence="2" key="1">
    <citation type="submission" date="2021-06" db="EMBL/GenBank/DDBJ databases">
        <title>44 bacteria genomes isolated from Dapeng, Shenzhen.</title>
        <authorList>
            <person name="Zheng W."/>
            <person name="Yu S."/>
            <person name="Huang Y."/>
        </authorList>
    </citation>
    <scope>NUCLEOTIDE SEQUENCE</scope>
    <source>
        <strain evidence="2">DP5N28-2</strain>
    </source>
</reference>
<dbReference type="Pfam" id="PF07610">
    <property type="entry name" value="DUF1573"/>
    <property type="match status" value="1"/>
</dbReference>
<dbReference type="Proteomes" id="UP000753961">
    <property type="component" value="Unassembled WGS sequence"/>
</dbReference>
<organism evidence="2 3">
    <name type="scientific">Membranihabitans marinus</name>
    <dbReference type="NCBI Taxonomy" id="1227546"/>
    <lineage>
        <taxon>Bacteria</taxon>
        <taxon>Pseudomonadati</taxon>
        <taxon>Bacteroidota</taxon>
        <taxon>Saprospiria</taxon>
        <taxon>Saprospirales</taxon>
        <taxon>Saprospiraceae</taxon>
        <taxon>Membranihabitans</taxon>
    </lineage>
</organism>
<proteinExistence type="predicted"/>
<evidence type="ECO:0000313" key="2">
    <source>
        <dbReference type="EMBL" id="MBY5959754.1"/>
    </source>
</evidence>
<comment type="caution">
    <text evidence="2">The sequence shown here is derived from an EMBL/GenBank/DDBJ whole genome shotgun (WGS) entry which is preliminary data.</text>
</comment>
<feature type="signal peptide" evidence="1">
    <location>
        <begin position="1"/>
        <end position="20"/>
    </location>
</feature>
<protein>
    <submittedName>
        <fullName evidence="2">DUF1573 domain-containing protein</fullName>
    </submittedName>
</protein>
<dbReference type="Gene3D" id="2.60.40.10">
    <property type="entry name" value="Immunoglobulins"/>
    <property type="match status" value="1"/>
</dbReference>
<sequence>MKHIVLTLLLAVGCLSFGLAQNKSTPDEQKTSLKFEKTTVDYGTIEKGSDPYRSFVFENASDEPVAIKSAKGSCGCTVPEYPKEPIMPGQKSEVKVRYDTQRVGPFGKTVTLMTTKDEKIVLTIKGKVYKAEDKSVPAQDQAAF</sequence>
<dbReference type="PANTHER" id="PTHR37833:SF1">
    <property type="entry name" value="SIGNAL PEPTIDE PROTEIN"/>
    <property type="match status" value="1"/>
</dbReference>
<dbReference type="EMBL" id="JAHVHU010000017">
    <property type="protein sequence ID" value="MBY5959754.1"/>
    <property type="molecule type" value="Genomic_DNA"/>
</dbReference>
<dbReference type="PANTHER" id="PTHR37833">
    <property type="entry name" value="LIPOPROTEIN-RELATED"/>
    <property type="match status" value="1"/>
</dbReference>
<accession>A0A953HPE3</accession>
<name>A0A953HPE3_9BACT</name>
<evidence type="ECO:0000313" key="3">
    <source>
        <dbReference type="Proteomes" id="UP000753961"/>
    </source>
</evidence>
<dbReference type="AlphaFoldDB" id="A0A953HPE3"/>
<keyword evidence="3" id="KW-1185">Reference proteome</keyword>
<evidence type="ECO:0000256" key="1">
    <source>
        <dbReference type="SAM" id="SignalP"/>
    </source>
</evidence>
<gene>
    <name evidence="2" type="ORF">KUV50_16490</name>
</gene>
<feature type="chain" id="PRO_5038062478" evidence="1">
    <location>
        <begin position="21"/>
        <end position="144"/>
    </location>
</feature>
<dbReference type="InterPro" id="IPR011467">
    <property type="entry name" value="DUF1573"/>
</dbReference>
<dbReference type="InterPro" id="IPR013783">
    <property type="entry name" value="Ig-like_fold"/>
</dbReference>